<feature type="compositionally biased region" description="Low complexity" evidence="11">
    <location>
        <begin position="295"/>
        <end position="310"/>
    </location>
</feature>
<evidence type="ECO:0000256" key="3">
    <source>
        <dbReference type="ARBA" id="ARBA00022468"/>
    </source>
</evidence>
<dbReference type="PANTHER" id="PTHR47219">
    <property type="entry name" value="RAB GTPASE-ACTIVATING PROTEIN 1-LIKE"/>
    <property type="match status" value="1"/>
</dbReference>
<evidence type="ECO:0000256" key="6">
    <source>
        <dbReference type="ARBA" id="ARBA00022927"/>
    </source>
</evidence>
<dbReference type="GO" id="GO:0031267">
    <property type="term" value="F:small GTPase binding"/>
    <property type="evidence" value="ECO:0007669"/>
    <property type="project" value="TreeGrafter"/>
</dbReference>
<evidence type="ECO:0000256" key="7">
    <source>
        <dbReference type="ARBA" id="ARBA00023054"/>
    </source>
</evidence>
<organism evidence="13 14">
    <name type="scientific">Cryphonectria parasitica (strain ATCC 38755 / EP155)</name>
    <dbReference type="NCBI Taxonomy" id="660469"/>
    <lineage>
        <taxon>Eukaryota</taxon>
        <taxon>Fungi</taxon>
        <taxon>Dikarya</taxon>
        <taxon>Ascomycota</taxon>
        <taxon>Pezizomycotina</taxon>
        <taxon>Sordariomycetes</taxon>
        <taxon>Sordariomycetidae</taxon>
        <taxon>Diaporthales</taxon>
        <taxon>Cryphonectriaceae</taxon>
        <taxon>Cryphonectria-Endothia species complex</taxon>
        <taxon>Cryphonectria</taxon>
    </lineage>
</organism>
<dbReference type="EMBL" id="MU032347">
    <property type="protein sequence ID" value="KAF3765478.1"/>
    <property type="molecule type" value="Genomic_DNA"/>
</dbReference>
<feature type="compositionally biased region" description="Low complexity" evidence="11">
    <location>
        <begin position="393"/>
        <end position="411"/>
    </location>
</feature>
<dbReference type="OrthoDB" id="295078at2759"/>
<dbReference type="GeneID" id="63842238"/>
<comment type="similarity">
    <text evidence="8">Belongs to the GYP5 family.</text>
</comment>
<comment type="caution">
    <text evidence="13">The sequence shown here is derived from an EMBL/GenBank/DDBJ whole genome shotgun (WGS) entry which is preliminary data.</text>
</comment>
<evidence type="ECO:0000256" key="1">
    <source>
        <dbReference type="ARBA" id="ARBA00004496"/>
    </source>
</evidence>
<evidence type="ECO:0000256" key="9">
    <source>
        <dbReference type="ARBA" id="ARBA00072088"/>
    </source>
</evidence>
<feature type="compositionally biased region" description="Low complexity" evidence="11">
    <location>
        <begin position="231"/>
        <end position="264"/>
    </location>
</feature>
<keyword evidence="7 10" id="KW-0175">Coiled coil</keyword>
<dbReference type="GO" id="GO:0005096">
    <property type="term" value="F:GTPase activator activity"/>
    <property type="evidence" value="ECO:0007669"/>
    <property type="project" value="UniProtKB-KW"/>
</dbReference>
<keyword evidence="5" id="KW-0931">ER-Golgi transport</keyword>
<keyword evidence="6" id="KW-0653">Protein transport</keyword>
<name>A0A9P4Y2J4_CRYP1</name>
<feature type="coiled-coil region" evidence="10">
    <location>
        <begin position="802"/>
        <end position="935"/>
    </location>
</feature>
<keyword evidence="2" id="KW-0813">Transport</keyword>
<dbReference type="GO" id="GO:0015031">
    <property type="term" value="P:protein transport"/>
    <property type="evidence" value="ECO:0007669"/>
    <property type="project" value="UniProtKB-KW"/>
</dbReference>
<feature type="compositionally biased region" description="Basic and acidic residues" evidence="11">
    <location>
        <begin position="524"/>
        <end position="538"/>
    </location>
</feature>
<keyword evidence="14" id="KW-1185">Reference proteome</keyword>
<feature type="region of interest" description="Disordered" evidence="11">
    <location>
        <begin position="1"/>
        <end position="322"/>
    </location>
</feature>
<accession>A0A9P4Y2J4</accession>
<comment type="subcellular location">
    <subcellularLocation>
        <location evidence="1">Cytoplasm</location>
    </subcellularLocation>
</comment>
<keyword evidence="3" id="KW-0343">GTPase activation</keyword>
<feature type="region of interest" description="Disordered" evidence="11">
    <location>
        <begin position="346"/>
        <end position="413"/>
    </location>
</feature>
<dbReference type="AlphaFoldDB" id="A0A9P4Y2J4"/>
<feature type="compositionally biased region" description="Polar residues" evidence="11">
    <location>
        <begin position="47"/>
        <end position="57"/>
    </location>
</feature>
<dbReference type="FunFam" id="1.10.472.80:FF:000044">
    <property type="entry name" value="GTPase-activating protein GYP5"/>
    <property type="match status" value="1"/>
</dbReference>
<feature type="domain" description="Rab-GAP TBC" evidence="12">
    <location>
        <begin position="446"/>
        <end position="694"/>
    </location>
</feature>
<proteinExistence type="inferred from homology"/>
<feature type="compositionally biased region" description="Basic and acidic residues" evidence="11">
    <location>
        <begin position="96"/>
        <end position="114"/>
    </location>
</feature>
<evidence type="ECO:0000313" key="14">
    <source>
        <dbReference type="Proteomes" id="UP000803844"/>
    </source>
</evidence>
<evidence type="ECO:0000313" key="13">
    <source>
        <dbReference type="EMBL" id="KAF3765478.1"/>
    </source>
</evidence>
<reference evidence="13" key="1">
    <citation type="journal article" date="2020" name="Phytopathology">
        <title>Genome sequence of the chestnut blight fungus Cryphonectria parasitica EP155: A fundamental resource for an archetypical invasive plant pathogen.</title>
        <authorList>
            <person name="Crouch J.A."/>
            <person name="Dawe A."/>
            <person name="Aerts A."/>
            <person name="Barry K."/>
            <person name="Churchill A.C.L."/>
            <person name="Grimwood J."/>
            <person name="Hillman B."/>
            <person name="Milgroom M.G."/>
            <person name="Pangilinan J."/>
            <person name="Smith M."/>
            <person name="Salamov A."/>
            <person name="Schmutz J."/>
            <person name="Yadav J."/>
            <person name="Grigoriev I.V."/>
            <person name="Nuss D."/>
        </authorList>
    </citation>
    <scope>NUCLEOTIDE SEQUENCE</scope>
    <source>
        <strain evidence="13">EP155</strain>
    </source>
</reference>
<dbReference type="Gene3D" id="1.10.8.270">
    <property type="entry name" value="putative rabgap domain of human tbc1 domain family member 14 like domains"/>
    <property type="match status" value="1"/>
</dbReference>
<gene>
    <name evidence="13" type="ORF">M406DRAFT_67920</name>
</gene>
<feature type="compositionally biased region" description="Low complexity" evidence="11">
    <location>
        <begin position="487"/>
        <end position="507"/>
    </location>
</feature>
<protein>
    <recommendedName>
        <fullName evidence="9">GTPase-activating protein GYP5</fullName>
    </recommendedName>
</protein>
<dbReference type="InterPro" id="IPR035969">
    <property type="entry name" value="Rab-GAP_TBC_sf"/>
</dbReference>
<keyword evidence="4" id="KW-0963">Cytoplasm</keyword>
<feature type="compositionally biased region" description="Polar residues" evidence="11">
    <location>
        <begin position="279"/>
        <end position="292"/>
    </location>
</feature>
<feature type="compositionally biased region" description="Basic and acidic residues" evidence="11">
    <location>
        <begin position="17"/>
        <end position="45"/>
    </location>
</feature>
<evidence type="ECO:0000256" key="4">
    <source>
        <dbReference type="ARBA" id="ARBA00022490"/>
    </source>
</evidence>
<dbReference type="Pfam" id="PF23436">
    <property type="entry name" value="RabGap-TBC_2"/>
    <property type="match status" value="1"/>
</dbReference>
<dbReference type="SUPFAM" id="SSF47923">
    <property type="entry name" value="Ypt/Rab-GAP domain of gyp1p"/>
    <property type="match status" value="2"/>
</dbReference>
<evidence type="ECO:0000256" key="11">
    <source>
        <dbReference type="SAM" id="MobiDB-lite"/>
    </source>
</evidence>
<dbReference type="PANTHER" id="PTHR47219:SF9">
    <property type="entry name" value="GTPASE ACTIVATING PROTEIN AND CENTROSOME-ASSOCIATED, ISOFORM B"/>
    <property type="match status" value="1"/>
</dbReference>
<dbReference type="Proteomes" id="UP000803844">
    <property type="component" value="Unassembled WGS sequence"/>
</dbReference>
<feature type="compositionally biased region" description="Basic and acidic residues" evidence="11">
    <location>
        <begin position="73"/>
        <end position="85"/>
    </location>
</feature>
<dbReference type="GO" id="GO:0016192">
    <property type="term" value="P:vesicle-mediated transport"/>
    <property type="evidence" value="ECO:0007669"/>
    <property type="project" value="UniProtKB-KW"/>
</dbReference>
<evidence type="ECO:0000259" key="12">
    <source>
        <dbReference type="PROSITE" id="PS50086"/>
    </source>
</evidence>
<evidence type="ECO:0000256" key="8">
    <source>
        <dbReference type="ARBA" id="ARBA00061661"/>
    </source>
</evidence>
<evidence type="ECO:0000256" key="10">
    <source>
        <dbReference type="SAM" id="Coils"/>
    </source>
</evidence>
<evidence type="ECO:0000256" key="2">
    <source>
        <dbReference type="ARBA" id="ARBA00022448"/>
    </source>
</evidence>
<evidence type="ECO:0000256" key="5">
    <source>
        <dbReference type="ARBA" id="ARBA00022892"/>
    </source>
</evidence>
<dbReference type="GO" id="GO:0005737">
    <property type="term" value="C:cytoplasm"/>
    <property type="evidence" value="ECO:0007669"/>
    <property type="project" value="UniProtKB-SubCell"/>
</dbReference>
<feature type="compositionally biased region" description="Polar residues" evidence="11">
    <location>
        <begin position="133"/>
        <end position="148"/>
    </location>
</feature>
<dbReference type="InterPro" id="IPR050302">
    <property type="entry name" value="Rab_GAP_TBC_domain"/>
</dbReference>
<dbReference type="RefSeq" id="XP_040776439.1">
    <property type="nucleotide sequence ID" value="XM_040925109.1"/>
</dbReference>
<dbReference type="PROSITE" id="PS50086">
    <property type="entry name" value="TBC_RABGAP"/>
    <property type="match status" value="1"/>
</dbReference>
<sequence>MSEHGETAVMAPVSPPRLDRKDSETASLADSDKDTDNFEDARDAAPESSSVRSLTQRRTSHSKTPAADDEIKEEGHAEPEGEHKKPPSSTESESGLNHHEQKPSSVHEAEVQDKDEFEEAETTSIGDSDEVTLAQQRLSVQSSGQLDNVSLDDEDLDGEKKGPNTGQRLSKKLVWLTGHTAEVEKVNNVGSSDAEPEPPKKTISLGSITNSLPAMPWSPGAQGSSTKNLDTPPTAAPAAAAAAAPTTPGAPLPANSTPAATAAAAPPPSRKLAGAFSWLSRSSSKDLTNVSPPVTARRNTASSTTTLTSNPEMLLGKLDEEGGARNVRHSLKDRFKAMRMREEAGITNLPEDGDASGIANLVNKGPNGALGSPTEEKEAGAVQPPPSPRPAHATLAPGTASGAAAGPSTLSDEPVDWDLWQSVVYEGPAAVAKTSAEELRKATAAGIPSAIRGVIWQVLAQSQSEELEAVYRDLVARGTDKEKDRQSNGSPAGSNGSTPAPGSSASSVHSEGVGSQPPSPPPKDTPKDEAAEKKKKKEDVAMIQRLEKTIRRDLGQRTAYSKFAAAQGLQEGLFGVCKAYALFDEEVGYAQGMNFLIMPLLFNMSEEEAFCLLVKLMNNYHLRDLFIQDMPGLHMHLYQFERLLEDTEPALYCHLRRRGISPHLYATQWFLTLFSYRFPLQLVLRIYDLILSEGLSAILKFGIVLMQKNTETLLGMTDMAQLTTYLRDRLFDVYIESAPTANSILENGFFGSSTSSMDKEVYRADQLVHDACEAKLTPDILQAWRLEWEEKTREEKERQQELETLRSQNTSYAAKIRKLEERLQAVDREQADLATELVHTKVENEELKDQNESLTGQVRELKIVIEKQPIEIEDQWKLERDALIERNQRVHEENEKVEKEMAELEEQLVQTKMQYAEINSQHETLQRKWNELKRTFA</sequence>
<dbReference type="SMART" id="SM00164">
    <property type="entry name" value="TBC"/>
    <property type="match status" value="1"/>
</dbReference>
<dbReference type="Gene3D" id="1.10.472.80">
    <property type="entry name" value="Ypt/Rab-GAP domain of gyp1p, domain 3"/>
    <property type="match status" value="1"/>
</dbReference>
<feature type="region of interest" description="Disordered" evidence="11">
    <location>
        <begin position="478"/>
        <end position="538"/>
    </location>
</feature>
<dbReference type="InterPro" id="IPR000195">
    <property type="entry name" value="Rab-GAP-TBC_dom"/>
</dbReference>